<organism evidence="1 2">
    <name type="scientific">Frischella perrara</name>
    <dbReference type="NCBI Taxonomy" id="1267021"/>
    <lineage>
        <taxon>Bacteria</taxon>
        <taxon>Pseudomonadati</taxon>
        <taxon>Pseudomonadota</taxon>
        <taxon>Gammaproteobacteria</taxon>
        <taxon>Orbales</taxon>
        <taxon>Orbaceae</taxon>
        <taxon>Frischella</taxon>
    </lineage>
</organism>
<accession>A0A318MN98</accession>
<dbReference type="Proteomes" id="UP000247838">
    <property type="component" value="Unassembled WGS sequence"/>
</dbReference>
<gene>
    <name evidence="1" type="ORF">DKK76_11470</name>
</gene>
<dbReference type="AlphaFoldDB" id="A0A318MN98"/>
<reference evidence="1 2" key="1">
    <citation type="submission" date="2018-05" db="EMBL/GenBank/DDBJ databases">
        <title>Reference genomes for bee gut microbiota database.</title>
        <authorList>
            <person name="Ellegaard K.M."/>
        </authorList>
    </citation>
    <scope>NUCLEOTIDE SEQUENCE [LARGE SCALE GENOMIC DNA]</scope>
    <source>
        <strain evidence="1 2">ESL0167</strain>
    </source>
</reference>
<evidence type="ECO:0000313" key="2">
    <source>
        <dbReference type="Proteomes" id="UP000247838"/>
    </source>
</evidence>
<evidence type="ECO:0000313" key="1">
    <source>
        <dbReference type="EMBL" id="PXY94011.1"/>
    </source>
</evidence>
<dbReference type="EMBL" id="QGLM01000030">
    <property type="protein sequence ID" value="PXY94011.1"/>
    <property type="molecule type" value="Genomic_DNA"/>
</dbReference>
<proteinExistence type="predicted"/>
<comment type="caution">
    <text evidence="1">The sequence shown here is derived from an EMBL/GenBank/DDBJ whole genome shotgun (WGS) entry which is preliminary data.</text>
</comment>
<protein>
    <submittedName>
        <fullName evidence="1">Uncharacterized protein</fullName>
    </submittedName>
</protein>
<sequence>MGEDFYIMADDANYYLSSVYDYLESINQPYLIKQDNKAIFYLQENGVLHKIQNNNSHLYWWALLYKYNEGKYKIIDLIDFENEYKKFISFGDTYSKDE</sequence>
<name>A0A318MN98_FRIPE</name>